<dbReference type="InterPro" id="IPR006143">
    <property type="entry name" value="RND_pump_MFP"/>
</dbReference>
<dbReference type="PROSITE" id="PS51257">
    <property type="entry name" value="PROKAR_LIPOPROTEIN"/>
    <property type="match status" value="1"/>
</dbReference>
<feature type="domain" description="CusB-like beta-barrel" evidence="4">
    <location>
        <begin position="243"/>
        <end position="307"/>
    </location>
</feature>
<dbReference type="RefSeq" id="WP_161083139.1">
    <property type="nucleotide sequence ID" value="NZ_WWCX01000009.1"/>
</dbReference>
<evidence type="ECO:0000313" key="8">
    <source>
        <dbReference type="Proteomes" id="UP000447355"/>
    </source>
</evidence>
<dbReference type="Gene3D" id="1.10.287.470">
    <property type="entry name" value="Helix hairpin bin"/>
    <property type="match status" value="1"/>
</dbReference>
<evidence type="ECO:0000259" key="5">
    <source>
        <dbReference type="Pfam" id="PF25967"/>
    </source>
</evidence>
<feature type="domain" description="CzcB-like barrel-sandwich hybrid" evidence="6">
    <location>
        <begin position="89"/>
        <end position="227"/>
    </location>
</feature>
<evidence type="ECO:0000256" key="3">
    <source>
        <dbReference type="SAM" id="SignalP"/>
    </source>
</evidence>
<gene>
    <name evidence="7" type="ORF">GTP90_08755</name>
</gene>
<feature type="chain" id="PRO_5032608671" evidence="3">
    <location>
        <begin position="20"/>
        <end position="411"/>
    </location>
</feature>
<dbReference type="Gene3D" id="2.40.30.170">
    <property type="match status" value="1"/>
</dbReference>
<name>A0A845GKN5_9BURK</name>
<dbReference type="EMBL" id="WWCX01000009">
    <property type="protein sequence ID" value="MYM93945.1"/>
    <property type="molecule type" value="Genomic_DNA"/>
</dbReference>
<accession>A0A845GKN5</accession>
<evidence type="ECO:0000259" key="6">
    <source>
        <dbReference type="Pfam" id="PF25973"/>
    </source>
</evidence>
<protein>
    <submittedName>
        <fullName evidence="7">Efflux RND transporter periplasmic adaptor subunit</fullName>
    </submittedName>
</protein>
<dbReference type="Pfam" id="PF25954">
    <property type="entry name" value="Beta-barrel_RND_2"/>
    <property type="match status" value="1"/>
</dbReference>
<comment type="similarity">
    <text evidence="1">Belongs to the membrane fusion protein (MFP) (TC 8.A.1) family.</text>
</comment>
<feature type="domain" description="Multidrug resistance protein MdtA-like C-terminal permuted SH3" evidence="5">
    <location>
        <begin position="312"/>
        <end position="367"/>
    </location>
</feature>
<dbReference type="NCBIfam" id="TIGR01730">
    <property type="entry name" value="RND_mfp"/>
    <property type="match status" value="1"/>
</dbReference>
<feature type="signal peptide" evidence="3">
    <location>
        <begin position="1"/>
        <end position="19"/>
    </location>
</feature>
<dbReference type="Proteomes" id="UP000447355">
    <property type="component" value="Unassembled WGS sequence"/>
</dbReference>
<feature type="compositionally biased region" description="Low complexity" evidence="2">
    <location>
        <begin position="28"/>
        <end position="38"/>
    </location>
</feature>
<evidence type="ECO:0000259" key="4">
    <source>
        <dbReference type="Pfam" id="PF25954"/>
    </source>
</evidence>
<dbReference type="InterPro" id="IPR058627">
    <property type="entry name" value="MdtA-like_C"/>
</dbReference>
<dbReference type="GO" id="GO:1990281">
    <property type="term" value="C:efflux pump complex"/>
    <property type="evidence" value="ECO:0007669"/>
    <property type="project" value="TreeGrafter"/>
</dbReference>
<dbReference type="Gene3D" id="2.40.50.100">
    <property type="match status" value="1"/>
</dbReference>
<dbReference type="InterPro" id="IPR058647">
    <property type="entry name" value="BSH_CzcB-like"/>
</dbReference>
<organism evidence="7 8">
    <name type="scientific">Duganella vulcania</name>
    <dbReference type="NCBI Taxonomy" id="2692166"/>
    <lineage>
        <taxon>Bacteria</taxon>
        <taxon>Pseudomonadati</taxon>
        <taxon>Pseudomonadota</taxon>
        <taxon>Betaproteobacteria</taxon>
        <taxon>Burkholderiales</taxon>
        <taxon>Oxalobacteraceae</taxon>
        <taxon>Telluria group</taxon>
        <taxon>Duganella</taxon>
    </lineage>
</organism>
<evidence type="ECO:0000256" key="1">
    <source>
        <dbReference type="ARBA" id="ARBA00009477"/>
    </source>
</evidence>
<dbReference type="Gene3D" id="2.40.420.20">
    <property type="match status" value="1"/>
</dbReference>
<dbReference type="PANTHER" id="PTHR30469:SF15">
    <property type="entry name" value="HLYD FAMILY OF SECRETION PROTEINS"/>
    <property type="match status" value="1"/>
</dbReference>
<dbReference type="InterPro" id="IPR058792">
    <property type="entry name" value="Beta-barrel_RND_2"/>
</dbReference>
<reference evidence="7" key="1">
    <citation type="submission" date="2019-12" db="EMBL/GenBank/DDBJ databases">
        <title>Novel species isolated from a subtropical stream in China.</title>
        <authorList>
            <person name="Lu H."/>
        </authorList>
    </citation>
    <scope>NUCLEOTIDE SEQUENCE [LARGE SCALE GENOMIC DNA]</scope>
    <source>
        <strain evidence="7">FT81W</strain>
    </source>
</reference>
<feature type="compositionally biased region" description="Basic and acidic residues" evidence="2">
    <location>
        <begin position="39"/>
        <end position="50"/>
    </location>
</feature>
<evidence type="ECO:0000313" key="7">
    <source>
        <dbReference type="EMBL" id="MYM93945.1"/>
    </source>
</evidence>
<sequence length="411" mass="43007">MLRKTLLALAVASALVACGKSSKEPEKAGASASATAAAKDGKGGKDGKDGKDAAPAVLSLAPEDLLTIESNALASGPVITGSVQPERKADLRAEVSAVVLQVMKENGEAVKKGDILVRLDETSIRDALNSADEATRAAQQSLEQATRMFERQKTLRSSGMVSTQALEDAEIRRNNAQSELAAARSRSVAAHQQLTRTQVRAPFDGIVSERKVSNGDTAAIGKELIKVIDPASMRFEGLVSADKIGVVKVGQPVRFRINGYQNRDFSGRVKRVDPSANAVTRQVEVLVEFAGKDMPGVAGLYAEGRVESDVSNALMIPDSALVTSGDHSYTWRVNGKALSKAPLTIGVRDPRTGQWEVRSGLAAGDRVLRVPNSGYKDGQGVELTAPKVAASGNGAAQASAATSPSTAPKGN</sequence>
<keyword evidence="3" id="KW-0732">Signal</keyword>
<dbReference type="SUPFAM" id="SSF111369">
    <property type="entry name" value="HlyD-like secretion proteins"/>
    <property type="match status" value="1"/>
</dbReference>
<dbReference type="PANTHER" id="PTHR30469">
    <property type="entry name" value="MULTIDRUG RESISTANCE PROTEIN MDTA"/>
    <property type="match status" value="1"/>
</dbReference>
<comment type="caution">
    <text evidence="7">The sequence shown here is derived from an EMBL/GenBank/DDBJ whole genome shotgun (WGS) entry which is preliminary data.</text>
</comment>
<feature type="region of interest" description="Disordered" evidence="2">
    <location>
        <begin position="390"/>
        <end position="411"/>
    </location>
</feature>
<dbReference type="GO" id="GO:0015562">
    <property type="term" value="F:efflux transmembrane transporter activity"/>
    <property type="evidence" value="ECO:0007669"/>
    <property type="project" value="TreeGrafter"/>
</dbReference>
<evidence type="ECO:0000256" key="2">
    <source>
        <dbReference type="SAM" id="MobiDB-lite"/>
    </source>
</evidence>
<dbReference type="AlphaFoldDB" id="A0A845GKN5"/>
<proteinExistence type="inferred from homology"/>
<feature type="region of interest" description="Disordered" evidence="2">
    <location>
        <begin position="20"/>
        <end position="50"/>
    </location>
</feature>
<dbReference type="Pfam" id="PF25967">
    <property type="entry name" value="RND-MFP_C"/>
    <property type="match status" value="1"/>
</dbReference>
<dbReference type="Pfam" id="PF25973">
    <property type="entry name" value="BSH_CzcB"/>
    <property type="match status" value="1"/>
</dbReference>